<feature type="region of interest" description="Disordered" evidence="5">
    <location>
        <begin position="29"/>
        <end position="53"/>
    </location>
</feature>
<evidence type="ECO:0000259" key="6">
    <source>
        <dbReference type="PROSITE" id="PS51721"/>
    </source>
</evidence>
<organism evidence="7">
    <name type="scientific">Trepomonas sp. PC1</name>
    <dbReference type="NCBI Taxonomy" id="1076344"/>
    <lineage>
        <taxon>Eukaryota</taxon>
        <taxon>Metamonada</taxon>
        <taxon>Diplomonadida</taxon>
        <taxon>Hexamitidae</taxon>
        <taxon>Hexamitinae</taxon>
        <taxon>Trepomonas</taxon>
    </lineage>
</organism>
<dbReference type="GO" id="GO:0005730">
    <property type="term" value="C:nucleolus"/>
    <property type="evidence" value="ECO:0007669"/>
    <property type="project" value="TreeGrafter"/>
</dbReference>
<dbReference type="InterPro" id="IPR030378">
    <property type="entry name" value="G_CP_dom"/>
</dbReference>
<evidence type="ECO:0000256" key="5">
    <source>
        <dbReference type="SAM" id="MobiDB-lite"/>
    </source>
</evidence>
<feature type="non-terminal residue" evidence="7">
    <location>
        <position position="1"/>
    </location>
</feature>
<dbReference type="InterPro" id="IPR027417">
    <property type="entry name" value="P-loop_NTPase"/>
</dbReference>
<dbReference type="PRINTS" id="PR00326">
    <property type="entry name" value="GTP1OBG"/>
</dbReference>
<evidence type="ECO:0000256" key="3">
    <source>
        <dbReference type="ARBA" id="ARBA00023134"/>
    </source>
</evidence>
<keyword evidence="2" id="KW-0547">Nucleotide-binding</keyword>
<keyword evidence="4" id="KW-0539">Nucleus</keyword>
<sequence>KRTQKALSHRGKGLKHDLKWKRFATETRRKVAKDLKKGKTTATGKKLQKDPGIPNLFPYKKEMLKKLLQQGDISSEAMSRVLAQQFVQQIDTQIATNSLAQPHLIQNENKEEDEQYMQEHHMRRQAFKTDLMKTIDQADVVIEVLDARDPENTRNQEAEQYCLSKKKPFLLLLNKIDLIPPQVANDWLQFYKQMNIPCIMFKAPQNIAKGSVRYAHASTGMQDKSACVGAMELKHLINKISESKKIIAACVGYPNTGKSSVINALANRPACQVAPIPGQTRTVQEIHIDQRIRILDSPGVIYDTTKSVVLKEESLVDPIGEVARIFDMMQNWAEIFDFYQIQFENGELEFVIRDFLVKLGKKLGRLQSGGIVNQEQVAIEVIRDWNRGSLKFWRSPQDTEHVQQVVTGEWTGFDANMLDKFNYDVLGHLAQVNGIQLK</sequence>
<dbReference type="Gene3D" id="3.40.50.300">
    <property type="entry name" value="P-loop containing nucleotide triphosphate hydrolases"/>
    <property type="match status" value="1"/>
</dbReference>
<dbReference type="GO" id="GO:0005525">
    <property type="term" value="F:GTP binding"/>
    <property type="evidence" value="ECO:0007669"/>
    <property type="project" value="UniProtKB-KW"/>
</dbReference>
<comment type="subcellular location">
    <subcellularLocation>
        <location evidence="1">Nucleus</location>
    </subcellularLocation>
</comment>
<dbReference type="SUPFAM" id="SSF52540">
    <property type="entry name" value="P-loop containing nucleoside triphosphate hydrolases"/>
    <property type="match status" value="1"/>
</dbReference>
<dbReference type="InterPro" id="IPR050755">
    <property type="entry name" value="TRAFAC_YlqF/YawG_RiboMat"/>
</dbReference>
<dbReference type="InterPro" id="IPR006073">
    <property type="entry name" value="GTP-bd"/>
</dbReference>
<evidence type="ECO:0000256" key="1">
    <source>
        <dbReference type="ARBA" id="ARBA00004123"/>
    </source>
</evidence>
<evidence type="ECO:0000256" key="2">
    <source>
        <dbReference type="ARBA" id="ARBA00022741"/>
    </source>
</evidence>
<dbReference type="EMBL" id="GDID01003581">
    <property type="protein sequence ID" value="JAP93025.1"/>
    <property type="molecule type" value="Transcribed_RNA"/>
</dbReference>
<evidence type="ECO:0000256" key="4">
    <source>
        <dbReference type="ARBA" id="ARBA00023242"/>
    </source>
</evidence>
<protein>
    <submittedName>
        <fullName evidence="7">Nucleolar GTPase</fullName>
    </submittedName>
</protein>
<dbReference type="InterPro" id="IPR014813">
    <property type="entry name" value="Gnl3_N_dom"/>
</dbReference>
<dbReference type="PANTHER" id="PTHR11089">
    <property type="entry name" value="GTP-BINDING PROTEIN-RELATED"/>
    <property type="match status" value="1"/>
</dbReference>
<evidence type="ECO:0000313" key="7">
    <source>
        <dbReference type="EMBL" id="JAP93025.1"/>
    </source>
</evidence>
<feature type="domain" description="CP-type G" evidence="6">
    <location>
        <begin position="128"/>
        <end position="303"/>
    </location>
</feature>
<dbReference type="AlphaFoldDB" id="A0A146KBD6"/>
<keyword evidence="3" id="KW-0342">GTP-binding</keyword>
<dbReference type="Pfam" id="PF01926">
    <property type="entry name" value="MMR_HSR1"/>
    <property type="match status" value="1"/>
</dbReference>
<gene>
    <name evidence="7" type="ORF">TPC1_14847</name>
</gene>
<accession>A0A146KBD6</accession>
<name>A0A146KBD6_9EUKA</name>
<proteinExistence type="predicted"/>
<reference evidence="7" key="1">
    <citation type="submission" date="2015-07" db="EMBL/GenBank/DDBJ databases">
        <title>Adaptation to a free-living lifestyle via gene acquisitions in the diplomonad Trepomonas sp. PC1.</title>
        <authorList>
            <person name="Xu F."/>
            <person name="Jerlstrom-Hultqvist J."/>
            <person name="Kolisko M."/>
            <person name="Simpson A.G.B."/>
            <person name="Roger A.J."/>
            <person name="Svard S.G."/>
            <person name="Andersson J.O."/>
        </authorList>
    </citation>
    <scope>NUCLEOTIDE SEQUENCE</scope>
    <source>
        <strain evidence="7">PC1</strain>
    </source>
</reference>
<dbReference type="PROSITE" id="PS51721">
    <property type="entry name" value="G_CP"/>
    <property type="match status" value="1"/>
</dbReference>
<dbReference type="Pfam" id="PF08701">
    <property type="entry name" value="GN3L_Grn1"/>
    <property type="match status" value="1"/>
</dbReference>
<dbReference type="PANTHER" id="PTHR11089:SF30">
    <property type="entry name" value="GUANINE NUCLEOTIDE-BINDING PROTEIN-LIKE 3 HOMOLOG"/>
    <property type="match status" value="1"/>
</dbReference>